<protein>
    <submittedName>
        <fullName evidence="2">Uncharacterized protein</fullName>
    </submittedName>
</protein>
<name>A0AAF3EEM7_9BILA</name>
<accession>A0AAF3EEM7</accession>
<reference evidence="2" key="1">
    <citation type="submission" date="2024-02" db="UniProtKB">
        <authorList>
            <consortium name="WormBaseParasite"/>
        </authorList>
    </citation>
    <scope>IDENTIFICATION</scope>
</reference>
<dbReference type="Proteomes" id="UP000887575">
    <property type="component" value="Unassembled WGS sequence"/>
</dbReference>
<evidence type="ECO:0000313" key="1">
    <source>
        <dbReference type="Proteomes" id="UP000887575"/>
    </source>
</evidence>
<keyword evidence="1" id="KW-1185">Reference proteome</keyword>
<sequence length="170" mass="19815">MQLPSPIKKIPENEVLFDDLFENSANFRDSFNSPIAFDSNPPQNERASINLDKTFRQTDFIEPDVDNPLEEKSIFDSVEQTIQSVKEKASTGNYLDEFKLRKVIRIKGRVVLSPYKGETKKRRIEPKIGEWFNNLEDFSIDQLYFVAKTLIELHEKKKICKIVGEFKARL</sequence>
<dbReference type="AlphaFoldDB" id="A0AAF3EEM7"/>
<organism evidence="1 2">
    <name type="scientific">Mesorhabditis belari</name>
    <dbReference type="NCBI Taxonomy" id="2138241"/>
    <lineage>
        <taxon>Eukaryota</taxon>
        <taxon>Metazoa</taxon>
        <taxon>Ecdysozoa</taxon>
        <taxon>Nematoda</taxon>
        <taxon>Chromadorea</taxon>
        <taxon>Rhabditida</taxon>
        <taxon>Rhabditina</taxon>
        <taxon>Rhabditomorpha</taxon>
        <taxon>Rhabditoidea</taxon>
        <taxon>Rhabditidae</taxon>
        <taxon>Mesorhabditinae</taxon>
        <taxon>Mesorhabditis</taxon>
    </lineage>
</organism>
<evidence type="ECO:0000313" key="2">
    <source>
        <dbReference type="WBParaSite" id="MBELARI_LOCUS12351"/>
    </source>
</evidence>
<dbReference type="WBParaSite" id="MBELARI_LOCUS12351">
    <property type="protein sequence ID" value="MBELARI_LOCUS12351"/>
    <property type="gene ID" value="MBELARI_LOCUS12351"/>
</dbReference>
<proteinExistence type="predicted"/>